<evidence type="ECO:0000256" key="8">
    <source>
        <dbReference type="ARBA" id="ARBA00023160"/>
    </source>
</evidence>
<evidence type="ECO:0000256" key="7">
    <source>
        <dbReference type="ARBA" id="ARBA00023098"/>
    </source>
</evidence>
<dbReference type="AlphaFoldDB" id="A0A848BUD1"/>
<dbReference type="PROSITE" id="PS00061">
    <property type="entry name" value="ADH_SHORT"/>
    <property type="match status" value="1"/>
</dbReference>
<dbReference type="InterPro" id="IPR002347">
    <property type="entry name" value="SDR_fam"/>
</dbReference>
<evidence type="ECO:0000256" key="1">
    <source>
        <dbReference type="ARBA" id="ARBA00005194"/>
    </source>
</evidence>
<dbReference type="Gene3D" id="3.40.50.720">
    <property type="entry name" value="NAD(P)-binding Rossmann-like Domain"/>
    <property type="match status" value="1"/>
</dbReference>
<comment type="caution">
    <text evidence="9">The sequence shown here is derived from an EMBL/GenBank/DDBJ whole genome shotgun (WGS) entry which is preliminary data.</text>
</comment>
<evidence type="ECO:0000256" key="2">
    <source>
        <dbReference type="ARBA" id="ARBA00006484"/>
    </source>
</evidence>
<gene>
    <name evidence="9" type="ORF">HF872_09345</name>
</gene>
<dbReference type="RefSeq" id="WP_170087790.1">
    <property type="nucleotide sequence ID" value="NZ_JABAFG010000015.1"/>
</dbReference>
<dbReference type="Proteomes" id="UP000591071">
    <property type="component" value="Unassembled WGS sequence"/>
</dbReference>
<proteinExistence type="inferred from homology"/>
<accession>A0A848BUD1</accession>
<keyword evidence="5" id="KW-0521">NADP</keyword>
<dbReference type="SUPFAM" id="SSF51735">
    <property type="entry name" value="NAD(P)-binding Rossmann-fold domains"/>
    <property type="match status" value="1"/>
</dbReference>
<evidence type="ECO:0000313" key="10">
    <source>
        <dbReference type="Proteomes" id="UP000591071"/>
    </source>
</evidence>
<dbReference type="GO" id="GO:0030497">
    <property type="term" value="P:fatty acid elongation"/>
    <property type="evidence" value="ECO:0007669"/>
    <property type="project" value="TreeGrafter"/>
</dbReference>
<name>A0A848BUD1_9FIRM</name>
<keyword evidence="8" id="KW-0275">Fatty acid biosynthesis</keyword>
<dbReference type="InterPro" id="IPR020904">
    <property type="entry name" value="Sc_DH/Rdtase_CS"/>
</dbReference>
<dbReference type="PANTHER" id="PTHR43086">
    <property type="entry name" value="VERY-LONG-CHAIN 3-OXOOACYL-COA REDUCTASE"/>
    <property type="match status" value="1"/>
</dbReference>
<keyword evidence="4" id="KW-0276">Fatty acid metabolism</keyword>
<dbReference type="EMBL" id="JABAFG010000015">
    <property type="protein sequence ID" value="NME28820.1"/>
    <property type="molecule type" value="Genomic_DNA"/>
</dbReference>
<evidence type="ECO:0000256" key="6">
    <source>
        <dbReference type="ARBA" id="ARBA00023002"/>
    </source>
</evidence>
<keyword evidence="6" id="KW-0560">Oxidoreductase</keyword>
<dbReference type="Pfam" id="PF00106">
    <property type="entry name" value="adh_short"/>
    <property type="match status" value="1"/>
</dbReference>
<organism evidence="9 10">
    <name type="scientific">Megasphaera hexanoica</name>
    <dbReference type="NCBI Taxonomy" id="1675036"/>
    <lineage>
        <taxon>Bacteria</taxon>
        <taxon>Bacillati</taxon>
        <taxon>Bacillota</taxon>
        <taxon>Negativicutes</taxon>
        <taxon>Veillonellales</taxon>
        <taxon>Veillonellaceae</taxon>
        <taxon>Megasphaera</taxon>
    </lineage>
</organism>
<dbReference type="PRINTS" id="PR00081">
    <property type="entry name" value="GDHRDH"/>
</dbReference>
<dbReference type="PANTHER" id="PTHR43086:SF2">
    <property type="entry name" value="HYDROXYSTEROID DEHYDROGENASE-LIKE PROTEIN 1"/>
    <property type="match status" value="1"/>
</dbReference>
<sequence length="253" mass="28236">MNIAIVTGASSGLGREYVRLLDEQSVDEIWLISRHQEKLEETAHALKTKSRILPLDLQKPASYTSFATALRQEQPVVSYFIHAAGYGRMGRAAAMTEADTSGMIAVHCQAAVSLTKAVIPYCQQGSHIVEICSCAAFQPLPYLAVYAACKAFLLRYSRALAEELKPSGILVSAVCPYWVKDTAFIATAKKTDQENRFTHYLFAGDKKTIARRSFRQIRQGRVVITPDLISTLHRISSGILPQSFFIWISRFFR</sequence>
<dbReference type="GO" id="GO:0016491">
    <property type="term" value="F:oxidoreductase activity"/>
    <property type="evidence" value="ECO:0007669"/>
    <property type="project" value="UniProtKB-KW"/>
</dbReference>
<dbReference type="InterPro" id="IPR036291">
    <property type="entry name" value="NAD(P)-bd_dom_sf"/>
</dbReference>
<evidence type="ECO:0000313" key="9">
    <source>
        <dbReference type="EMBL" id="NME28820.1"/>
    </source>
</evidence>
<keyword evidence="7" id="KW-0443">Lipid metabolism</keyword>
<comment type="pathway">
    <text evidence="1">Lipid metabolism; fatty acid biosynthesis.</text>
</comment>
<dbReference type="CDD" id="cd05233">
    <property type="entry name" value="SDR_c"/>
    <property type="match status" value="1"/>
</dbReference>
<reference evidence="9 10" key="1">
    <citation type="submission" date="2020-04" db="EMBL/GenBank/DDBJ databases">
        <authorList>
            <person name="Hitch T.C.A."/>
            <person name="Wylensek D."/>
            <person name="Clavel T."/>
        </authorList>
    </citation>
    <scope>NUCLEOTIDE SEQUENCE [LARGE SCALE GENOMIC DNA]</scope>
    <source>
        <strain evidence="9 10">Oil-RF-744-FAT-WT-6-1</strain>
    </source>
</reference>
<evidence type="ECO:0000256" key="4">
    <source>
        <dbReference type="ARBA" id="ARBA00022832"/>
    </source>
</evidence>
<evidence type="ECO:0000256" key="3">
    <source>
        <dbReference type="ARBA" id="ARBA00022516"/>
    </source>
</evidence>
<comment type="similarity">
    <text evidence="2">Belongs to the short-chain dehydrogenases/reductases (SDR) family.</text>
</comment>
<keyword evidence="3" id="KW-0444">Lipid biosynthesis</keyword>
<evidence type="ECO:0000256" key="5">
    <source>
        <dbReference type="ARBA" id="ARBA00022857"/>
    </source>
</evidence>
<protein>
    <submittedName>
        <fullName evidence="9">SDR family NAD(P)-dependent oxidoreductase</fullName>
    </submittedName>
</protein>